<dbReference type="Proteomes" id="UP001218231">
    <property type="component" value="Chromosome"/>
</dbReference>
<dbReference type="EMBL" id="CP117417">
    <property type="protein sequence ID" value="WCT76652.1"/>
    <property type="molecule type" value="Genomic_DNA"/>
</dbReference>
<gene>
    <name evidence="1" type="ORF">PQ457_11995</name>
</gene>
<sequence length="130" mass="14547">MSTFALTQCWFTRRHSPDHKARDRIDGAFYAHCNHCRRPIFSVDGTTWHINGGFNVDALGDGASFFLSVDDPAEGMTIARIPIHPEASEEDVDALIEQACKDYAIGEEGTTLILRDHRHHKGAKRSKKAL</sequence>
<evidence type="ECO:0000313" key="1">
    <source>
        <dbReference type="EMBL" id="WCT76652.1"/>
    </source>
</evidence>
<keyword evidence="2" id="KW-1185">Reference proteome</keyword>
<accession>A0ABY7TTU7</accession>
<reference evidence="1 2" key="1">
    <citation type="submission" date="2023-02" db="EMBL/GenBank/DDBJ databases">
        <title>Genome sequence of Novosphingobium humi KACC 19094.</title>
        <authorList>
            <person name="Kim S."/>
            <person name="Heo J."/>
            <person name="Kwon S.-W."/>
        </authorList>
    </citation>
    <scope>NUCLEOTIDE SEQUENCE [LARGE SCALE GENOMIC DNA]</scope>
    <source>
        <strain evidence="1 2">KACC 19094</strain>
    </source>
</reference>
<evidence type="ECO:0008006" key="3">
    <source>
        <dbReference type="Google" id="ProtNLM"/>
    </source>
</evidence>
<dbReference type="RefSeq" id="WP_273617063.1">
    <property type="nucleotide sequence ID" value="NZ_CP117417.1"/>
</dbReference>
<proteinExistence type="predicted"/>
<organism evidence="1 2">
    <name type="scientific">Novosphingobium humi</name>
    <dbReference type="NCBI Taxonomy" id="2282397"/>
    <lineage>
        <taxon>Bacteria</taxon>
        <taxon>Pseudomonadati</taxon>
        <taxon>Pseudomonadota</taxon>
        <taxon>Alphaproteobacteria</taxon>
        <taxon>Sphingomonadales</taxon>
        <taxon>Sphingomonadaceae</taxon>
        <taxon>Novosphingobium</taxon>
    </lineage>
</organism>
<name>A0ABY7TTU7_9SPHN</name>
<evidence type="ECO:0000313" key="2">
    <source>
        <dbReference type="Proteomes" id="UP001218231"/>
    </source>
</evidence>
<protein>
    <recommendedName>
        <fullName evidence="3">CENP-V/GFA domain-containing protein</fullName>
    </recommendedName>
</protein>